<evidence type="ECO:0000313" key="3">
    <source>
        <dbReference type="EMBL" id="KAF1989413.1"/>
    </source>
</evidence>
<keyword evidence="2" id="KW-0812">Transmembrane</keyword>
<name>A0A6G1H853_9PEZI</name>
<evidence type="ECO:0000256" key="2">
    <source>
        <dbReference type="SAM" id="Phobius"/>
    </source>
</evidence>
<feature type="transmembrane region" description="Helical" evidence="2">
    <location>
        <begin position="77"/>
        <end position="100"/>
    </location>
</feature>
<sequence length="466" mass="51333">MAPNMRSLKRYPDTIIHYIRDFVFEEDDIQRTYSGHLPNSYPRRALFPRAALSQPNPSSAAPSTTGGTSNSHSDRNLIIVLASALGAFFIAAIIVTICICRRVRRKRADKSINPFRGRTATPLAEEEFESWRKPSMQTIRPAGLSFDDMPAHPSPVASLPDRSSKISYIEELKSHDFTRYSSTAPTIRGSYRSSGRLSGKSSARPSISPSIASDHWNQSGRLSSRSSRPSMTHEYQESEGLRSGRNSGRPSMSIEPREKGNASNRPSLSHERGRDSVRSTRNSARPSLEAAPLAGRRSLQQDRSRASTDRVRASIDEPQPRKSTSSLRSVQDRPPTPYSLLAYSMPATPIEEEGPCPHSKKAEPILSTSPPMDHGYFDTTQAPAHTSPFLHAAEQEGSTPIAPSTTLEPSAAARPQTSDGKPTHSTQNSKSSSYYFDFEFGTTDEASSIDSFDPDSVKKQRRHSNA</sequence>
<feature type="compositionally biased region" description="Basic and acidic residues" evidence="1">
    <location>
        <begin position="268"/>
        <end position="278"/>
    </location>
</feature>
<feature type="compositionally biased region" description="Low complexity" evidence="1">
    <location>
        <begin position="188"/>
        <end position="230"/>
    </location>
</feature>
<keyword evidence="4" id="KW-1185">Reference proteome</keyword>
<organism evidence="3 4">
    <name type="scientific">Aulographum hederae CBS 113979</name>
    <dbReference type="NCBI Taxonomy" id="1176131"/>
    <lineage>
        <taxon>Eukaryota</taxon>
        <taxon>Fungi</taxon>
        <taxon>Dikarya</taxon>
        <taxon>Ascomycota</taxon>
        <taxon>Pezizomycotina</taxon>
        <taxon>Dothideomycetes</taxon>
        <taxon>Pleosporomycetidae</taxon>
        <taxon>Aulographales</taxon>
        <taxon>Aulographaceae</taxon>
    </lineage>
</organism>
<evidence type="ECO:0000313" key="4">
    <source>
        <dbReference type="Proteomes" id="UP000800041"/>
    </source>
</evidence>
<feature type="compositionally biased region" description="Basic and acidic residues" evidence="1">
    <location>
        <begin position="299"/>
        <end position="320"/>
    </location>
</feature>
<dbReference type="AlphaFoldDB" id="A0A6G1H853"/>
<feature type="compositionally biased region" description="Low complexity" evidence="1">
    <location>
        <begin position="57"/>
        <end position="69"/>
    </location>
</feature>
<feature type="compositionally biased region" description="Polar residues" evidence="1">
    <location>
        <begin position="415"/>
        <end position="433"/>
    </location>
</feature>
<accession>A0A6G1H853</accession>
<dbReference type="Proteomes" id="UP000800041">
    <property type="component" value="Unassembled WGS sequence"/>
</dbReference>
<dbReference type="EMBL" id="ML977145">
    <property type="protein sequence ID" value="KAF1989413.1"/>
    <property type="molecule type" value="Genomic_DNA"/>
</dbReference>
<keyword evidence="2" id="KW-1133">Transmembrane helix</keyword>
<feature type="compositionally biased region" description="Polar residues" evidence="1">
    <location>
        <begin position="396"/>
        <end position="408"/>
    </location>
</feature>
<keyword evidence="2" id="KW-0472">Membrane</keyword>
<feature type="region of interest" description="Disordered" evidence="1">
    <location>
        <begin position="184"/>
        <end position="433"/>
    </location>
</feature>
<feature type="region of interest" description="Disordered" evidence="1">
    <location>
        <begin position="445"/>
        <end position="466"/>
    </location>
</feature>
<evidence type="ECO:0000256" key="1">
    <source>
        <dbReference type="SAM" id="MobiDB-lite"/>
    </source>
</evidence>
<gene>
    <name evidence="3" type="ORF">K402DRAFT_418686</name>
</gene>
<feature type="region of interest" description="Disordered" evidence="1">
    <location>
        <begin position="52"/>
        <end position="71"/>
    </location>
</feature>
<proteinExistence type="predicted"/>
<reference evidence="3" key="1">
    <citation type="journal article" date="2020" name="Stud. Mycol.">
        <title>101 Dothideomycetes genomes: a test case for predicting lifestyles and emergence of pathogens.</title>
        <authorList>
            <person name="Haridas S."/>
            <person name="Albert R."/>
            <person name="Binder M."/>
            <person name="Bloem J."/>
            <person name="Labutti K."/>
            <person name="Salamov A."/>
            <person name="Andreopoulos B."/>
            <person name="Baker S."/>
            <person name="Barry K."/>
            <person name="Bills G."/>
            <person name="Bluhm B."/>
            <person name="Cannon C."/>
            <person name="Castanera R."/>
            <person name="Culley D."/>
            <person name="Daum C."/>
            <person name="Ezra D."/>
            <person name="Gonzalez J."/>
            <person name="Henrissat B."/>
            <person name="Kuo A."/>
            <person name="Liang C."/>
            <person name="Lipzen A."/>
            <person name="Lutzoni F."/>
            <person name="Magnuson J."/>
            <person name="Mondo S."/>
            <person name="Nolan M."/>
            <person name="Ohm R."/>
            <person name="Pangilinan J."/>
            <person name="Park H.-J."/>
            <person name="Ramirez L."/>
            <person name="Alfaro M."/>
            <person name="Sun H."/>
            <person name="Tritt A."/>
            <person name="Yoshinaga Y."/>
            <person name="Zwiers L.-H."/>
            <person name="Turgeon B."/>
            <person name="Goodwin S."/>
            <person name="Spatafora J."/>
            <person name="Crous P."/>
            <person name="Grigoriev I."/>
        </authorList>
    </citation>
    <scope>NUCLEOTIDE SEQUENCE</scope>
    <source>
        <strain evidence="3">CBS 113979</strain>
    </source>
</reference>
<protein>
    <submittedName>
        <fullName evidence="3">Uncharacterized protein</fullName>
    </submittedName>
</protein>